<evidence type="ECO:0000256" key="6">
    <source>
        <dbReference type="PIRSR" id="PIRSR000138-1"/>
    </source>
</evidence>
<dbReference type="InterPro" id="IPR013785">
    <property type="entry name" value="Aldolase_TIM"/>
</dbReference>
<evidence type="ECO:0000256" key="3">
    <source>
        <dbReference type="ARBA" id="ARBA00024042"/>
    </source>
</evidence>
<evidence type="ECO:0000313" key="11">
    <source>
        <dbReference type="Proteomes" id="UP000825890"/>
    </source>
</evidence>
<evidence type="ECO:0000313" key="10">
    <source>
        <dbReference type="EMBL" id="GIZ41127.1"/>
    </source>
</evidence>
<dbReference type="FunFam" id="3.20.20.70:FF:000056">
    <property type="entry name" value="hydroxyacid oxidase 2"/>
    <property type="match status" value="1"/>
</dbReference>
<feature type="region of interest" description="Disordered" evidence="8">
    <location>
        <begin position="193"/>
        <end position="214"/>
    </location>
</feature>
<dbReference type="SUPFAM" id="SSF51395">
    <property type="entry name" value="FMN-linked oxidoreductases"/>
    <property type="match status" value="1"/>
</dbReference>
<evidence type="ECO:0000256" key="1">
    <source>
        <dbReference type="ARBA" id="ARBA00001917"/>
    </source>
</evidence>
<feature type="binding site" evidence="7">
    <location>
        <begin position="293"/>
        <end position="297"/>
    </location>
    <ligand>
        <name>FMN</name>
        <dbReference type="ChEBI" id="CHEBI:58210"/>
    </ligand>
</feature>
<dbReference type="PIRSF" id="PIRSF000138">
    <property type="entry name" value="Al-hdrx_acd_dh"/>
    <property type="match status" value="1"/>
</dbReference>
<dbReference type="Proteomes" id="UP000825890">
    <property type="component" value="Unassembled WGS sequence"/>
</dbReference>
<sequence>MANRGERFDPHVHTICDLKRLGSAQLPQMYREYYNEGAMDLLTLNDNEAAYRRYMIKPRIFRNVANVDTSCEIFGQRVSMPLGFSPAAMHRLAHPEGELAVSRAAAKYNIAMGLSSYATEPLESVIAEGGSNPYAMQLCVLRNREISHQMIRRAEEAGYKAILVSVDTPLLGRRLNEHRNEFTLPEDMGWPNLLSDGKKELTGRSSSEDSDTDFDPTLTWETAIPWLRQQTKLQIWLKGITAAEDVRLAITHGVDGILVSNHGGRQLDGQPATLDSLRECAEAAGGKIPIAVDGGIRRGSDVFKALALGATHCFVGRIPIWGLYNGQAGVELALKIMHHELKQTMALAGCRTLKDITRSHVTFLGQNGALAKL</sequence>
<comment type="similarity">
    <text evidence="3">Belongs to the FMN-dependent alpha-hydroxy acid dehydrogenase family.</text>
</comment>
<feature type="binding site" evidence="7">
    <location>
        <begin position="316"/>
        <end position="317"/>
    </location>
    <ligand>
        <name>FMN</name>
        <dbReference type="ChEBI" id="CHEBI:58210"/>
    </ligand>
</feature>
<dbReference type="Pfam" id="PF01070">
    <property type="entry name" value="FMN_dh"/>
    <property type="match status" value="1"/>
</dbReference>
<feature type="binding site" evidence="7">
    <location>
        <position position="238"/>
    </location>
    <ligand>
        <name>FMN</name>
        <dbReference type="ChEBI" id="CHEBI:58210"/>
    </ligand>
</feature>
<protein>
    <recommendedName>
        <fullName evidence="4">Oxidase FUB9</fullName>
    </recommendedName>
    <alternativeName>
        <fullName evidence="5">Fusaric acid biosynthesis protein 9</fullName>
    </alternativeName>
</protein>
<dbReference type="PANTHER" id="PTHR10578:SF149">
    <property type="entry name" value="2-HYDROXYACID OXIDASE 2"/>
    <property type="match status" value="1"/>
</dbReference>
<feature type="binding site" evidence="7">
    <location>
        <position position="174"/>
    </location>
    <ligand>
        <name>glyoxylate</name>
        <dbReference type="ChEBI" id="CHEBI:36655"/>
    </ligand>
</feature>
<evidence type="ECO:0000256" key="4">
    <source>
        <dbReference type="ARBA" id="ARBA00073420"/>
    </source>
</evidence>
<dbReference type="GO" id="GO:0005737">
    <property type="term" value="C:cytoplasm"/>
    <property type="evidence" value="ECO:0007669"/>
    <property type="project" value="UniProtKB-ARBA"/>
</dbReference>
<dbReference type="EMBL" id="BOLY01000003">
    <property type="protein sequence ID" value="GIZ41127.1"/>
    <property type="molecule type" value="Genomic_DNA"/>
</dbReference>
<feature type="binding site" evidence="7">
    <location>
        <position position="33"/>
    </location>
    <ligand>
        <name>glyoxylate</name>
        <dbReference type="ChEBI" id="CHEBI:36655"/>
    </ligand>
</feature>
<feature type="binding site" evidence="7">
    <location>
        <position position="262"/>
    </location>
    <ligand>
        <name>glyoxylate</name>
        <dbReference type="ChEBI" id="CHEBI:36655"/>
    </ligand>
</feature>
<dbReference type="GO" id="GO:0010181">
    <property type="term" value="F:FMN binding"/>
    <property type="evidence" value="ECO:0007669"/>
    <property type="project" value="InterPro"/>
</dbReference>
<dbReference type="CDD" id="cd02809">
    <property type="entry name" value="alpha_hydroxyacid_oxid_FMN"/>
    <property type="match status" value="1"/>
</dbReference>
<dbReference type="OrthoDB" id="1925334at2759"/>
<keyword evidence="11" id="KW-1185">Reference proteome</keyword>
<keyword evidence="7" id="KW-0288">FMN</keyword>
<comment type="caution">
    <text evidence="10">The sequence shown here is derived from an EMBL/GenBank/DDBJ whole genome shotgun (WGS) entry which is preliminary data.</text>
</comment>
<feature type="binding site" evidence="7">
    <location>
        <position position="137"/>
    </location>
    <ligand>
        <name>FMN</name>
        <dbReference type="ChEBI" id="CHEBI:58210"/>
    </ligand>
</feature>
<proteinExistence type="inferred from homology"/>
<evidence type="ECO:0000259" key="9">
    <source>
        <dbReference type="PROSITE" id="PS51349"/>
    </source>
</evidence>
<evidence type="ECO:0000256" key="8">
    <source>
        <dbReference type="SAM" id="MobiDB-lite"/>
    </source>
</evidence>
<feature type="domain" description="FMN hydroxy acid dehydrogenase" evidence="9">
    <location>
        <begin position="7"/>
        <end position="366"/>
    </location>
</feature>
<feature type="binding site" evidence="7">
    <location>
        <position position="260"/>
    </location>
    <ligand>
        <name>glyoxylate</name>
        <dbReference type="ChEBI" id="CHEBI:36655"/>
    </ligand>
</feature>
<dbReference type="PANTHER" id="PTHR10578">
    <property type="entry name" value="S -2-HYDROXY-ACID OXIDASE-RELATED"/>
    <property type="match status" value="1"/>
</dbReference>
<keyword evidence="2" id="KW-0560">Oxidoreductase</keyword>
<dbReference type="GeneID" id="68290018"/>
<accession>A0A9P3CD97</accession>
<name>A0A9P3CD97_9PEZI</name>
<organism evidence="10 11">
    <name type="scientific">Cercospora kikuchii</name>
    <dbReference type="NCBI Taxonomy" id="84275"/>
    <lineage>
        <taxon>Eukaryota</taxon>
        <taxon>Fungi</taxon>
        <taxon>Dikarya</taxon>
        <taxon>Ascomycota</taxon>
        <taxon>Pezizomycotina</taxon>
        <taxon>Dothideomycetes</taxon>
        <taxon>Dothideomycetidae</taxon>
        <taxon>Mycosphaerellales</taxon>
        <taxon>Mycosphaerellaceae</taxon>
        <taxon>Cercospora</taxon>
    </lineage>
</organism>
<feature type="binding site" evidence="7">
    <location>
        <position position="115"/>
    </location>
    <ligand>
        <name>FMN</name>
        <dbReference type="ChEBI" id="CHEBI:58210"/>
    </ligand>
</feature>
<dbReference type="InterPro" id="IPR008259">
    <property type="entry name" value="FMN_hydac_DH_AS"/>
</dbReference>
<dbReference type="RefSeq" id="XP_044655614.1">
    <property type="nucleotide sequence ID" value="XM_044799679.1"/>
</dbReference>
<dbReference type="InterPro" id="IPR037396">
    <property type="entry name" value="FMN_HAD"/>
</dbReference>
<comment type="cofactor">
    <cofactor evidence="1">
        <name>FMN</name>
        <dbReference type="ChEBI" id="CHEBI:58210"/>
    </cofactor>
</comment>
<dbReference type="InterPro" id="IPR012133">
    <property type="entry name" value="Alpha-hydoxy_acid_DH_FMN"/>
</dbReference>
<dbReference type="AlphaFoldDB" id="A0A9P3CD97"/>
<dbReference type="PROSITE" id="PS00557">
    <property type="entry name" value="FMN_HYDROXY_ACID_DH_1"/>
    <property type="match status" value="1"/>
</dbReference>
<feature type="active site" description="Proton acceptor" evidence="6">
    <location>
        <position position="262"/>
    </location>
</feature>
<dbReference type="GO" id="GO:0016491">
    <property type="term" value="F:oxidoreductase activity"/>
    <property type="evidence" value="ECO:0007669"/>
    <property type="project" value="UniProtKB-KW"/>
</dbReference>
<keyword evidence="7" id="KW-0285">Flavoprotein</keyword>
<feature type="binding site" evidence="7">
    <location>
        <position position="265"/>
    </location>
    <ligand>
        <name>glyoxylate</name>
        <dbReference type="ChEBI" id="CHEBI:36655"/>
    </ligand>
</feature>
<evidence type="ECO:0000256" key="5">
    <source>
        <dbReference type="ARBA" id="ARBA00083297"/>
    </source>
</evidence>
<feature type="binding site" evidence="7">
    <location>
        <begin position="86"/>
        <end position="88"/>
    </location>
    <ligand>
        <name>FMN</name>
        <dbReference type="ChEBI" id="CHEBI:58210"/>
    </ligand>
</feature>
<reference evidence="10 11" key="1">
    <citation type="submission" date="2021-01" db="EMBL/GenBank/DDBJ databases">
        <title>Cercospora kikuchii MAFF 305040 whole genome shotgun sequence.</title>
        <authorList>
            <person name="Kashiwa T."/>
            <person name="Suzuki T."/>
        </authorList>
    </citation>
    <scope>NUCLEOTIDE SEQUENCE [LARGE SCALE GENOMIC DNA]</scope>
    <source>
        <strain evidence="10 11">MAFF 305040</strain>
    </source>
</reference>
<evidence type="ECO:0000256" key="7">
    <source>
        <dbReference type="PIRSR" id="PIRSR000138-2"/>
    </source>
</evidence>
<dbReference type="InterPro" id="IPR000262">
    <property type="entry name" value="FMN-dep_DH"/>
</dbReference>
<evidence type="ECO:0000256" key="2">
    <source>
        <dbReference type="ARBA" id="ARBA00023002"/>
    </source>
</evidence>
<dbReference type="Gene3D" id="3.20.20.70">
    <property type="entry name" value="Aldolase class I"/>
    <property type="match status" value="1"/>
</dbReference>
<gene>
    <name evidence="10" type="ORF">CKM354_000444300</name>
</gene>
<dbReference type="PROSITE" id="PS51349">
    <property type="entry name" value="FMN_HYDROXY_ACID_DH_2"/>
    <property type="match status" value="1"/>
</dbReference>